<proteinExistence type="predicted"/>
<dbReference type="Proteomes" id="UP000283501">
    <property type="component" value="Unassembled WGS sequence"/>
</dbReference>
<dbReference type="Pfam" id="PF10543">
    <property type="entry name" value="ORF6N"/>
    <property type="match status" value="1"/>
</dbReference>
<accession>A0A414LYR1</accession>
<evidence type="ECO:0000313" key="2">
    <source>
        <dbReference type="EMBL" id="RHF00122.1"/>
    </source>
</evidence>
<organism evidence="2 3">
    <name type="scientific">Agathobacter rectalis</name>
    <dbReference type="NCBI Taxonomy" id="39491"/>
    <lineage>
        <taxon>Bacteria</taxon>
        <taxon>Bacillati</taxon>
        <taxon>Bacillota</taxon>
        <taxon>Clostridia</taxon>
        <taxon>Lachnospirales</taxon>
        <taxon>Lachnospiraceae</taxon>
        <taxon>Agathobacter</taxon>
    </lineage>
</organism>
<dbReference type="AlphaFoldDB" id="A0A414LYR1"/>
<feature type="non-terminal residue" evidence="2">
    <location>
        <position position="206"/>
    </location>
</feature>
<name>A0A414LYR1_9FIRM</name>
<evidence type="ECO:0000313" key="3">
    <source>
        <dbReference type="Proteomes" id="UP000283501"/>
    </source>
</evidence>
<evidence type="ECO:0000259" key="1">
    <source>
        <dbReference type="Pfam" id="PF10543"/>
    </source>
</evidence>
<dbReference type="EMBL" id="QSKY01000033">
    <property type="protein sequence ID" value="RHF00122.1"/>
    <property type="molecule type" value="Genomic_DNA"/>
</dbReference>
<dbReference type="RefSeq" id="WP_147358715.1">
    <property type="nucleotide sequence ID" value="NZ_QSKY01000033.1"/>
</dbReference>
<sequence>MEEDKKEEIKIVKVTEELIKAKTYEVRGYKVMLDFDLAKIYGYSTKAFNQQVKNNSERFASDFAFKLTKEEVNNLRSKNLTSSWGGSRYLPNAFTEQGIYMLMTILKGDLAVKQSIDLVRTFKKMKDYILENRELIGKRELLQLSMETANNRIEISKINSDMISIEKQISDVVEGLKDVVTKSELADMMNSFISDDDEKWLMFNAK</sequence>
<comment type="caution">
    <text evidence="2">The sequence shown here is derived from an EMBL/GenBank/DDBJ whole genome shotgun (WGS) entry which is preliminary data.</text>
</comment>
<feature type="domain" description="KilA-N DNA-binding" evidence="1">
    <location>
        <begin position="22"/>
        <end position="105"/>
    </location>
</feature>
<protein>
    <submittedName>
        <fullName evidence="2">ORF6N domain-containing protein</fullName>
    </submittedName>
</protein>
<dbReference type="InterPro" id="IPR018873">
    <property type="entry name" value="KilA-N_DNA-bd_domain"/>
</dbReference>
<gene>
    <name evidence="2" type="ORF">DW703_15065</name>
</gene>
<reference evidence="2 3" key="1">
    <citation type="submission" date="2018-08" db="EMBL/GenBank/DDBJ databases">
        <title>A genome reference for cultivated species of the human gut microbiota.</title>
        <authorList>
            <person name="Zou Y."/>
            <person name="Xue W."/>
            <person name="Luo G."/>
        </authorList>
    </citation>
    <scope>NUCLEOTIDE SEQUENCE [LARGE SCALE GENOMIC DNA]</scope>
    <source>
        <strain evidence="2 3">AM26-2LB</strain>
    </source>
</reference>